<comment type="caution">
    <text evidence="2">The sequence shown here is derived from an EMBL/GenBank/DDBJ whole genome shotgun (WGS) entry which is preliminary data.</text>
</comment>
<feature type="domain" description="Peptidase M16 C-terminal" evidence="1">
    <location>
        <begin position="183"/>
        <end position="357"/>
    </location>
</feature>
<dbReference type="InterPro" id="IPR007863">
    <property type="entry name" value="Peptidase_M16_C"/>
</dbReference>
<dbReference type="Proteomes" id="UP001156666">
    <property type="component" value="Unassembled WGS sequence"/>
</dbReference>
<gene>
    <name evidence="2" type="ORF">GCM10007940_12130</name>
</gene>
<reference evidence="2" key="2">
    <citation type="submission" date="2023-01" db="EMBL/GenBank/DDBJ databases">
        <title>Draft genome sequence of Portibacter lacus strain NBRC 108769.</title>
        <authorList>
            <person name="Sun Q."/>
            <person name="Mori K."/>
        </authorList>
    </citation>
    <scope>NUCLEOTIDE SEQUENCE</scope>
    <source>
        <strain evidence="2">NBRC 108769</strain>
    </source>
</reference>
<protein>
    <submittedName>
        <fullName evidence="2">Peptidase M16</fullName>
    </submittedName>
</protein>
<organism evidence="2 3">
    <name type="scientific">Portibacter lacus</name>
    <dbReference type="NCBI Taxonomy" id="1099794"/>
    <lineage>
        <taxon>Bacteria</taxon>
        <taxon>Pseudomonadati</taxon>
        <taxon>Bacteroidota</taxon>
        <taxon>Saprospiria</taxon>
        <taxon>Saprospirales</taxon>
        <taxon>Haliscomenobacteraceae</taxon>
        <taxon>Portibacter</taxon>
    </lineage>
</organism>
<dbReference type="EMBL" id="BSOH01000006">
    <property type="protein sequence ID" value="GLR16598.1"/>
    <property type="molecule type" value="Genomic_DNA"/>
</dbReference>
<dbReference type="Gene3D" id="3.30.830.10">
    <property type="entry name" value="Metalloenzyme, LuxS/M16 peptidase-like"/>
    <property type="match status" value="2"/>
</dbReference>
<accession>A0AA37SLA7</accession>
<dbReference type="InterPro" id="IPR050361">
    <property type="entry name" value="MPP/UQCRC_Complex"/>
</dbReference>
<dbReference type="PANTHER" id="PTHR11851">
    <property type="entry name" value="METALLOPROTEASE"/>
    <property type="match status" value="1"/>
</dbReference>
<name>A0AA37SLA7_9BACT</name>
<dbReference type="RefSeq" id="WP_235295346.1">
    <property type="nucleotide sequence ID" value="NZ_BSOH01000006.1"/>
</dbReference>
<dbReference type="GO" id="GO:0046872">
    <property type="term" value="F:metal ion binding"/>
    <property type="evidence" value="ECO:0007669"/>
    <property type="project" value="InterPro"/>
</dbReference>
<dbReference type="Pfam" id="PF05193">
    <property type="entry name" value="Peptidase_M16_C"/>
    <property type="match status" value="1"/>
</dbReference>
<dbReference type="AlphaFoldDB" id="A0AA37SLA7"/>
<dbReference type="InterPro" id="IPR011249">
    <property type="entry name" value="Metalloenz_LuxS/M16"/>
</dbReference>
<evidence type="ECO:0000259" key="1">
    <source>
        <dbReference type="Pfam" id="PF05193"/>
    </source>
</evidence>
<evidence type="ECO:0000313" key="3">
    <source>
        <dbReference type="Proteomes" id="UP001156666"/>
    </source>
</evidence>
<proteinExistence type="predicted"/>
<keyword evidence="3" id="KW-1185">Reference proteome</keyword>
<reference evidence="2" key="1">
    <citation type="journal article" date="2014" name="Int. J. Syst. Evol. Microbiol.">
        <title>Complete genome sequence of Corynebacterium casei LMG S-19264T (=DSM 44701T), isolated from a smear-ripened cheese.</title>
        <authorList>
            <consortium name="US DOE Joint Genome Institute (JGI-PGF)"/>
            <person name="Walter F."/>
            <person name="Albersmeier A."/>
            <person name="Kalinowski J."/>
            <person name="Ruckert C."/>
        </authorList>
    </citation>
    <scope>NUCLEOTIDE SEQUENCE</scope>
    <source>
        <strain evidence="2">NBRC 108769</strain>
    </source>
</reference>
<dbReference type="SUPFAM" id="SSF63411">
    <property type="entry name" value="LuxS/MPP-like metallohydrolase"/>
    <property type="match status" value="2"/>
</dbReference>
<evidence type="ECO:0000313" key="2">
    <source>
        <dbReference type="EMBL" id="GLR16598.1"/>
    </source>
</evidence>
<dbReference type="PANTHER" id="PTHR11851:SF224">
    <property type="entry name" value="PROCESSING PROTEASE"/>
    <property type="match status" value="1"/>
</dbReference>
<sequence length="423" mass="48619">MENLRKNGPPIKMIDRVELPDFEKITLDNGLSLYSISQGTQDIIKIELVFEAGRPFELKKVVSRACNSQIKEGSLLMNSKQIVDKVDYYGATLRTSENLDSCSVSLFCLGKHFETLIPILHEVVTKPAFPEEELRKYIKTNSERLKIELVKNDVIAYRSITESIFSKDHPYGYNSEITDYEALTREDLVQHYQKNYGYNNCTIFLSGKVTTEHLEVCNKYFGNGFLVASPEEKVPKDINLKPEKIKISANQEFQTAIKIGRKLFKRSHADYPGIYVLNAIFGGYFGSRLMSNIREEKGYTYNIYSEVDVMKHDGLFMIGTEVSDEYASKTLHEIYHEMKVLREELISEEELNMVRNYLMGRILNFIDGPFNTGRLLKSIVLSNLPENYFSNLVSTIKNVTSEELQVLANRYLNEDEMWTISVG</sequence>